<dbReference type="CDD" id="cd00293">
    <property type="entry name" value="USP-like"/>
    <property type="match status" value="1"/>
</dbReference>
<reference evidence="3 4" key="1">
    <citation type="submission" date="2021-03" db="EMBL/GenBank/DDBJ databases">
        <title>Paenibacillus artemisicola MWE-103 whole genome sequence.</title>
        <authorList>
            <person name="Ham Y.J."/>
        </authorList>
    </citation>
    <scope>NUCLEOTIDE SEQUENCE [LARGE SCALE GENOMIC DNA]</scope>
    <source>
        <strain evidence="3 4">MWE-103</strain>
    </source>
</reference>
<feature type="domain" description="UspA" evidence="2">
    <location>
        <begin position="3"/>
        <end position="143"/>
    </location>
</feature>
<keyword evidence="4" id="KW-1185">Reference proteome</keyword>
<dbReference type="InterPro" id="IPR006016">
    <property type="entry name" value="UspA"/>
</dbReference>
<dbReference type="InterPro" id="IPR006015">
    <property type="entry name" value="Universal_stress_UspA"/>
</dbReference>
<dbReference type="RefSeq" id="WP_208851057.1">
    <property type="nucleotide sequence ID" value="NZ_JAGGDJ010000060.1"/>
</dbReference>
<sequence length="143" mass="15341">MLYRHILAAYDGSEPAERALRQAIGLIGEGAGTKLSVVHAVSAAPRQVGGVAVAPPDAYFKWLEERNAAIERRMNEAAGALAFGEAVVLHGDPAHEIAAYAREYRVDLIVMGSRGLGKIREMMFGSVSHHVVCHTSVPVLIVK</sequence>
<dbReference type="Pfam" id="PF00582">
    <property type="entry name" value="Usp"/>
    <property type="match status" value="1"/>
</dbReference>
<organism evidence="3 4">
    <name type="scientific">Paenibacillus artemisiicola</name>
    <dbReference type="NCBI Taxonomy" id="1172618"/>
    <lineage>
        <taxon>Bacteria</taxon>
        <taxon>Bacillati</taxon>
        <taxon>Bacillota</taxon>
        <taxon>Bacilli</taxon>
        <taxon>Bacillales</taxon>
        <taxon>Paenibacillaceae</taxon>
        <taxon>Paenibacillus</taxon>
    </lineage>
</organism>
<dbReference type="PANTHER" id="PTHR46268">
    <property type="entry name" value="STRESS RESPONSE PROTEIN NHAX"/>
    <property type="match status" value="1"/>
</dbReference>
<dbReference type="Proteomes" id="UP000670947">
    <property type="component" value="Unassembled WGS sequence"/>
</dbReference>
<evidence type="ECO:0000259" key="2">
    <source>
        <dbReference type="Pfam" id="PF00582"/>
    </source>
</evidence>
<evidence type="ECO:0000313" key="4">
    <source>
        <dbReference type="Proteomes" id="UP000670947"/>
    </source>
</evidence>
<gene>
    <name evidence="3" type="ORF">I8J29_30465</name>
</gene>
<dbReference type="SUPFAM" id="SSF52402">
    <property type="entry name" value="Adenine nucleotide alpha hydrolases-like"/>
    <property type="match status" value="1"/>
</dbReference>
<evidence type="ECO:0000256" key="1">
    <source>
        <dbReference type="ARBA" id="ARBA00008791"/>
    </source>
</evidence>
<protein>
    <submittedName>
        <fullName evidence="3">Universal stress protein</fullName>
    </submittedName>
</protein>
<comment type="similarity">
    <text evidence="1">Belongs to the universal stress protein A family.</text>
</comment>
<name>A0ABS3WJQ8_9BACL</name>
<dbReference type="PANTHER" id="PTHR46268:SF6">
    <property type="entry name" value="UNIVERSAL STRESS PROTEIN UP12"/>
    <property type="match status" value="1"/>
</dbReference>
<accession>A0ABS3WJQ8</accession>
<evidence type="ECO:0000313" key="3">
    <source>
        <dbReference type="EMBL" id="MBO7748507.1"/>
    </source>
</evidence>
<comment type="caution">
    <text evidence="3">The sequence shown here is derived from an EMBL/GenBank/DDBJ whole genome shotgun (WGS) entry which is preliminary data.</text>
</comment>
<dbReference type="InterPro" id="IPR014729">
    <property type="entry name" value="Rossmann-like_a/b/a_fold"/>
</dbReference>
<dbReference type="EMBL" id="JAGGDJ010000060">
    <property type="protein sequence ID" value="MBO7748507.1"/>
    <property type="molecule type" value="Genomic_DNA"/>
</dbReference>
<dbReference type="Gene3D" id="3.40.50.620">
    <property type="entry name" value="HUPs"/>
    <property type="match status" value="1"/>
</dbReference>
<dbReference type="PRINTS" id="PR01438">
    <property type="entry name" value="UNVRSLSTRESS"/>
</dbReference>
<proteinExistence type="inferred from homology"/>